<protein>
    <submittedName>
        <fullName evidence="1">Uncharacterized protein</fullName>
    </submittedName>
</protein>
<comment type="caution">
    <text evidence="1">The sequence shown here is derived from an EMBL/GenBank/DDBJ whole genome shotgun (WGS) entry which is preliminary data.</text>
</comment>
<gene>
    <name evidence="1" type="ORF">FHT02_002344</name>
</gene>
<evidence type="ECO:0000313" key="1">
    <source>
        <dbReference type="EMBL" id="MBB5711103.1"/>
    </source>
</evidence>
<evidence type="ECO:0000313" key="2">
    <source>
        <dbReference type="Proteomes" id="UP000527143"/>
    </source>
</evidence>
<organism evidence="1 2">
    <name type="scientific">Sphingomonas xinjiangensis</name>
    <dbReference type="NCBI Taxonomy" id="643568"/>
    <lineage>
        <taxon>Bacteria</taxon>
        <taxon>Pseudomonadati</taxon>
        <taxon>Pseudomonadota</taxon>
        <taxon>Alphaproteobacteria</taxon>
        <taxon>Sphingomonadales</taxon>
        <taxon>Sphingomonadaceae</taxon>
        <taxon>Sphingomonas</taxon>
    </lineage>
</organism>
<name>A0A840YR13_9SPHN</name>
<dbReference type="EMBL" id="JACIJF010000006">
    <property type="protein sequence ID" value="MBB5711103.1"/>
    <property type="molecule type" value="Genomic_DNA"/>
</dbReference>
<keyword evidence="2" id="KW-1185">Reference proteome</keyword>
<proteinExistence type="predicted"/>
<dbReference type="AlphaFoldDB" id="A0A840YR13"/>
<dbReference type="RefSeq" id="WP_281393175.1">
    <property type="nucleotide sequence ID" value="NZ_JACIJF010000006.1"/>
</dbReference>
<dbReference type="Proteomes" id="UP000527143">
    <property type="component" value="Unassembled WGS sequence"/>
</dbReference>
<reference evidence="1 2" key="1">
    <citation type="submission" date="2020-08" db="EMBL/GenBank/DDBJ databases">
        <title>Genomic Encyclopedia of Type Strains, Phase IV (KMG-IV): sequencing the most valuable type-strain genomes for metagenomic binning, comparative biology and taxonomic classification.</title>
        <authorList>
            <person name="Goeker M."/>
        </authorList>
    </citation>
    <scope>NUCLEOTIDE SEQUENCE [LARGE SCALE GENOMIC DNA]</scope>
    <source>
        <strain evidence="1 2">DSM 26736</strain>
    </source>
</reference>
<accession>A0A840YR13</accession>
<sequence length="44" mass="5222">MTEFEYFRARAIDERLAAMRAACMRAFRAHMDMACEYERRCLAG</sequence>